<dbReference type="InterPro" id="IPR011294">
    <property type="entry name" value="3-OHbutyrate_DH"/>
</dbReference>
<dbReference type="EMBL" id="AGWX01000001">
    <property type="protein sequence ID" value="EKS41761.1"/>
    <property type="molecule type" value="Genomic_DNA"/>
</dbReference>
<dbReference type="HOGENOM" id="CLU_010194_1_0_5"/>
<dbReference type="Gene3D" id="3.40.50.720">
    <property type="entry name" value="NAD(P)-binding Rossmann-like Domain"/>
    <property type="match status" value="1"/>
</dbReference>
<dbReference type="PROSITE" id="PS00061">
    <property type="entry name" value="ADH_SHORT"/>
    <property type="match status" value="1"/>
</dbReference>
<dbReference type="SUPFAM" id="SSF51735">
    <property type="entry name" value="NAD(P)-binding Rossmann-fold domains"/>
    <property type="match status" value="1"/>
</dbReference>
<gene>
    <name evidence="2" type="ORF">HMPREF9695_00853</name>
</gene>
<dbReference type="NCBIfam" id="NF009093">
    <property type="entry name" value="PRK12429.1"/>
    <property type="match status" value="1"/>
</dbReference>
<dbReference type="InterPro" id="IPR036291">
    <property type="entry name" value="NAD(P)-bd_dom_sf"/>
</dbReference>
<dbReference type="NCBIfam" id="TIGR01963">
    <property type="entry name" value="PHB_DH"/>
    <property type="match status" value="1"/>
</dbReference>
<dbReference type="Proteomes" id="UP000001096">
    <property type="component" value="Unassembled WGS sequence"/>
</dbReference>
<accession>K8PJP9</accession>
<dbReference type="eggNOG" id="COG1028">
    <property type="taxonomic scope" value="Bacteria"/>
</dbReference>
<comment type="caution">
    <text evidence="2">The sequence shown here is derived from an EMBL/GenBank/DDBJ whole genome shotgun (WGS) entry which is preliminary data.</text>
</comment>
<keyword evidence="3" id="KW-1185">Reference proteome</keyword>
<dbReference type="PANTHER" id="PTHR42879">
    <property type="entry name" value="3-OXOACYL-(ACYL-CARRIER-PROTEIN) REDUCTASE"/>
    <property type="match status" value="1"/>
</dbReference>
<dbReference type="GO" id="GO:0032787">
    <property type="term" value="P:monocarboxylic acid metabolic process"/>
    <property type="evidence" value="ECO:0007669"/>
    <property type="project" value="UniProtKB-ARBA"/>
</dbReference>
<reference evidence="2 3" key="1">
    <citation type="submission" date="2012-04" db="EMBL/GenBank/DDBJ databases">
        <title>The Genome Sequence of Afipia broomeae ATCC 49717.</title>
        <authorList>
            <consortium name="The Broad Institute Genome Sequencing Platform"/>
            <person name="Earl A."/>
            <person name="Ward D."/>
            <person name="Feldgarden M."/>
            <person name="Gevers D."/>
            <person name="Huys G."/>
            <person name="Walker B."/>
            <person name="Young S.K."/>
            <person name="Zeng Q."/>
            <person name="Gargeya S."/>
            <person name="Fitzgerald M."/>
            <person name="Haas B."/>
            <person name="Abouelleil A."/>
            <person name="Alvarado L."/>
            <person name="Arachchi H.M."/>
            <person name="Berlin A."/>
            <person name="Chapman S.B."/>
            <person name="Goldberg J."/>
            <person name="Griggs A."/>
            <person name="Gujja S."/>
            <person name="Hansen M."/>
            <person name="Howarth C."/>
            <person name="Imamovic A."/>
            <person name="Larimer J."/>
            <person name="McCowen C."/>
            <person name="Montmayeur A."/>
            <person name="Murphy C."/>
            <person name="Neiman D."/>
            <person name="Pearson M."/>
            <person name="Priest M."/>
            <person name="Roberts A."/>
            <person name="Saif S."/>
            <person name="Shea T."/>
            <person name="Sisk P."/>
            <person name="Sykes S."/>
            <person name="Wortman J."/>
            <person name="Nusbaum C."/>
            <person name="Birren B."/>
        </authorList>
    </citation>
    <scope>NUCLEOTIDE SEQUENCE [LARGE SCALE GENOMIC DNA]</scope>
    <source>
        <strain evidence="2 3">ATCC 49717</strain>
    </source>
</reference>
<dbReference type="PATRIC" id="fig|883078.3.peg.880"/>
<dbReference type="PANTHER" id="PTHR42879:SF2">
    <property type="entry name" value="3-OXOACYL-[ACYL-CARRIER-PROTEIN] REDUCTASE FABG"/>
    <property type="match status" value="1"/>
</dbReference>
<dbReference type="PRINTS" id="PR00081">
    <property type="entry name" value="GDHRDH"/>
</dbReference>
<organism evidence="2 3">
    <name type="scientific">Afipia broomeae ATCC 49717</name>
    <dbReference type="NCBI Taxonomy" id="883078"/>
    <lineage>
        <taxon>Bacteria</taxon>
        <taxon>Pseudomonadati</taxon>
        <taxon>Pseudomonadota</taxon>
        <taxon>Alphaproteobacteria</taxon>
        <taxon>Hyphomicrobiales</taxon>
        <taxon>Nitrobacteraceae</taxon>
        <taxon>Afipia</taxon>
    </lineage>
</organism>
<evidence type="ECO:0000313" key="2">
    <source>
        <dbReference type="EMBL" id="EKS41761.1"/>
    </source>
</evidence>
<name>K8PJP9_9BRAD</name>
<sequence>MHCNSYRTLTVLPVTTRAFVSAVQIGHSMLSGKSAIVTGSTSGIGLGIARGLAASGANIMLNGFGDPGEIEAIRQDIAGEHNIKVLFSPANMTIPQEIEEMIAFAEEEFGSVDIIVNNAGIQHVAPVEDFPIEKWDAILAINLSSAFHTTRLAVPAMKKQSWGRIVNIASAHALVASPFKSAYVSAKHGIAGLTKTVALEVAEHGITVNAVCPGYVMTPLVEKQIPKQAKARGITEQQVISDVLLAAQPTKRFVTVEELAALVTFLCTDNAKSITGTTLPVDGGWTAH</sequence>
<comment type="similarity">
    <text evidence="1">Belongs to the short-chain dehydrogenases/reductases (SDR) family.</text>
</comment>
<evidence type="ECO:0000313" key="3">
    <source>
        <dbReference type="Proteomes" id="UP000001096"/>
    </source>
</evidence>
<protein>
    <submittedName>
        <fullName evidence="2">3-hydroxybutyrate dehydrogenase</fullName>
    </submittedName>
</protein>
<evidence type="ECO:0000256" key="1">
    <source>
        <dbReference type="ARBA" id="ARBA00006484"/>
    </source>
</evidence>
<dbReference type="Pfam" id="PF13561">
    <property type="entry name" value="adh_short_C2"/>
    <property type="match status" value="1"/>
</dbReference>
<dbReference type="InterPro" id="IPR050259">
    <property type="entry name" value="SDR"/>
</dbReference>
<dbReference type="AlphaFoldDB" id="K8PJP9"/>
<dbReference type="FunFam" id="3.40.50.720:FF:000084">
    <property type="entry name" value="Short-chain dehydrogenase reductase"/>
    <property type="match status" value="1"/>
</dbReference>
<dbReference type="InterPro" id="IPR020904">
    <property type="entry name" value="Sc_DH/Rdtase_CS"/>
</dbReference>
<proteinExistence type="inferred from homology"/>
<dbReference type="PRINTS" id="PR00080">
    <property type="entry name" value="SDRFAMILY"/>
</dbReference>
<dbReference type="InterPro" id="IPR002347">
    <property type="entry name" value="SDR_fam"/>
</dbReference>
<dbReference type="GO" id="GO:0003858">
    <property type="term" value="F:3-hydroxybutyrate dehydrogenase activity"/>
    <property type="evidence" value="ECO:0007669"/>
    <property type="project" value="InterPro"/>
</dbReference>